<dbReference type="PANTHER" id="PTHR31865">
    <property type="entry name" value="OSJNBA0071G03.3 PROTEIN"/>
    <property type="match status" value="1"/>
</dbReference>
<protein>
    <submittedName>
        <fullName evidence="2">Uncharacterized protein</fullName>
    </submittedName>
</protein>
<proteinExistence type="predicted"/>
<feature type="compositionally biased region" description="Polar residues" evidence="1">
    <location>
        <begin position="223"/>
        <end position="233"/>
    </location>
</feature>
<name>A0A9D5CRZ3_9LILI</name>
<dbReference type="EMBL" id="JAGGNH010000003">
    <property type="protein sequence ID" value="KAJ0978755.1"/>
    <property type="molecule type" value="Genomic_DNA"/>
</dbReference>
<dbReference type="OrthoDB" id="786837at2759"/>
<organism evidence="2 3">
    <name type="scientific">Dioscorea zingiberensis</name>
    <dbReference type="NCBI Taxonomy" id="325984"/>
    <lineage>
        <taxon>Eukaryota</taxon>
        <taxon>Viridiplantae</taxon>
        <taxon>Streptophyta</taxon>
        <taxon>Embryophyta</taxon>
        <taxon>Tracheophyta</taxon>
        <taxon>Spermatophyta</taxon>
        <taxon>Magnoliopsida</taxon>
        <taxon>Liliopsida</taxon>
        <taxon>Dioscoreales</taxon>
        <taxon>Dioscoreaceae</taxon>
        <taxon>Dioscorea</taxon>
    </lineage>
</organism>
<feature type="compositionally biased region" description="Basic and acidic residues" evidence="1">
    <location>
        <begin position="133"/>
        <end position="143"/>
    </location>
</feature>
<dbReference type="Proteomes" id="UP001085076">
    <property type="component" value="Miscellaneous, Linkage group lg03"/>
</dbReference>
<feature type="region of interest" description="Disordered" evidence="1">
    <location>
        <begin position="223"/>
        <end position="242"/>
    </location>
</feature>
<keyword evidence="3" id="KW-1185">Reference proteome</keyword>
<gene>
    <name evidence="2" type="ORF">J5N97_014229</name>
</gene>
<feature type="region of interest" description="Disordered" evidence="1">
    <location>
        <begin position="1"/>
        <end position="148"/>
    </location>
</feature>
<comment type="caution">
    <text evidence="2">The sequence shown here is derived from an EMBL/GenBank/DDBJ whole genome shotgun (WGS) entry which is preliminary data.</text>
</comment>
<accession>A0A9D5CRZ3</accession>
<dbReference type="PANTHER" id="PTHR31865:SF2">
    <property type="entry name" value="OSJNBA0004B13.24 PROTEIN"/>
    <property type="match status" value="1"/>
</dbReference>
<evidence type="ECO:0000313" key="3">
    <source>
        <dbReference type="Proteomes" id="UP001085076"/>
    </source>
</evidence>
<dbReference type="AlphaFoldDB" id="A0A9D5CRZ3"/>
<sequence>MSSKEQEMAGDEMIMALHPPVDDSDGDGYDLFQRDDEDDALPAIRMSRLSIETSDGDGYPFQRDDEDDALPAIRMSRLSIETSDGEVADGELSDKDPSKRSLNDDDEDDDSPPAVAGFGSLPGTPARRRRGRREKEYRSDGEPRRRRRELRMGRDWRVEREWERRSRRERGITVDEGECQLLVRRKGRPGCICMDIDEVKACRELGIELQPCDWTVGFSGSAVETSSGGNSPIANWRISSPGDDPKDVKARLKIWAHAVALASSTSFSG</sequence>
<feature type="compositionally biased region" description="Basic and acidic residues" evidence="1">
    <location>
        <begin position="92"/>
        <end position="103"/>
    </location>
</feature>
<reference evidence="2" key="1">
    <citation type="submission" date="2021-03" db="EMBL/GenBank/DDBJ databases">
        <authorList>
            <person name="Li Z."/>
            <person name="Yang C."/>
        </authorList>
    </citation>
    <scope>NUCLEOTIDE SEQUENCE</scope>
    <source>
        <strain evidence="2">Dzin_1.0</strain>
        <tissue evidence="2">Leaf</tissue>
    </source>
</reference>
<evidence type="ECO:0000256" key="1">
    <source>
        <dbReference type="SAM" id="MobiDB-lite"/>
    </source>
</evidence>
<reference evidence="2" key="2">
    <citation type="journal article" date="2022" name="Hortic Res">
        <title>The genome of Dioscorea zingiberensis sheds light on the biosynthesis, origin and evolution of the medicinally important diosgenin saponins.</title>
        <authorList>
            <person name="Li Y."/>
            <person name="Tan C."/>
            <person name="Li Z."/>
            <person name="Guo J."/>
            <person name="Li S."/>
            <person name="Chen X."/>
            <person name="Wang C."/>
            <person name="Dai X."/>
            <person name="Yang H."/>
            <person name="Song W."/>
            <person name="Hou L."/>
            <person name="Xu J."/>
            <person name="Tong Z."/>
            <person name="Xu A."/>
            <person name="Yuan X."/>
            <person name="Wang W."/>
            <person name="Yang Q."/>
            <person name="Chen L."/>
            <person name="Sun Z."/>
            <person name="Wang K."/>
            <person name="Pan B."/>
            <person name="Chen J."/>
            <person name="Bao Y."/>
            <person name="Liu F."/>
            <person name="Qi X."/>
            <person name="Gang D.R."/>
            <person name="Wen J."/>
            <person name="Li J."/>
        </authorList>
    </citation>
    <scope>NUCLEOTIDE SEQUENCE</scope>
    <source>
        <strain evidence="2">Dzin_1.0</strain>
    </source>
</reference>
<evidence type="ECO:0000313" key="2">
    <source>
        <dbReference type="EMBL" id="KAJ0978755.1"/>
    </source>
</evidence>